<dbReference type="Proteomes" id="UP000692954">
    <property type="component" value="Unassembled WGS sequence"/>
</dbReference>
<accession>A0A8S1RR99</accession>
<proteinExistence type="predicted"/>
<keyword evidence="2" id="KW-1185">Reference proteome</keyword>
<evidence type="ECO:0000313" key="2">
    <source>
        <dbReference type="Proteomes" id="UP000692954"/>
    </source>
</evidence>
<name>A0A8S1RR99_9CILI</name>
<organism evidence="1 2">
    <name type="scientific">Paramecium sonneborni</name>
    <dbReference type="NCBI Taxonomy" id="65129"/>
    <lineage>
        <taxon>Eukaryota</taxon>
        <taxon>Sar</taxon>
        <taxon>Alveolata</taxon>
        <taxon>Ciliophora</taxon>
        <taxon>Intramacronucleata</taxon>
        <taxon>Oligohymenophorea</taxon>
        <taxon>Peniculida</taxon>
        <taxon>Parameciidae</taxon>
        <taxon>Paramecium</taxon>
    </lineage>
</organism>
<comment type="caution">
    <text evidence="1">The sequence shown here is derived from an EMBL/GenBank/DDBJ whole genome shotgun (WGS) entry which is preliminary data.</text>
</comment>
<dbReference type="AlphaFoldDB" id="A0A8S1RR99"/>
<protein>
    <submittedName>
        <fullName evidence="1">Uncharacterized protein</fullName>
    </submittedName>
</protein>
<dbReference type="EMBL" id="CAJJDN010000263">
    <property type="protein sequence ID" value="CAD8130107.1"/>
    <property type="molecule type" value="Genomic_DNA"/>
</dbReference>
<gene>
    <name evidence="1" type="ORF">PSON_ATCC_30995.1.T2630006</name>
</gene>
<evidence type="ECO:0000313" key="1">
    <source>
        <dbReference type="EMBL" id="CAD8130107.1"/>
    </source>
</evidence>
<reference evidence="1" key="1">
    <citation type="submission" date="2021-01" db="EMBL/GenBank/DDBJ databases">
        <authorList>
            <consortium name="Genoscope - CEA"/>
            <person name="William W."/>
        </authorList>
    </citation>
    <scope>NUCLEOTIDE SEQUENCE</scope>
</reference>
<sequence>MLQVVHFLFVETAQNLYKEQQFFACGNKTDSLPKYLVNGDTAIYDAYTRTAQPFSDVTLINGQITLVLQLSQAERRLQQLSNACIVLTFYCKENYYNSESHSNQCVICEISSHFNQFCQRNSSWYGYSYLNLQSWQGNRYLLRILLIQKLQFKSILLPQWMSKYKLQRMIQRNDQGQEKHYSSWKKQIQKKKKSL</sequence>